<dbReference type="InterPro" id="IPR036046">
    <property type="entry name" value="Acylphosphatase-like_dom_sf"/>
</dbReference>
<evidence type="ECO:0000313" key="3">
    <source>
        <dbReference type="Proteomes" id="UP000248012"/>
    </source>
</evidence>
<dbReference type="RefSeq" id="WP_110797141.1">
    <property type="nucleotide sequence ID" value="NZ_KZ826492.1"/>
</dbReference>
<accession>A0A2V4NPA5</accession>
<sequence>MLQVLYRSIACFPEFDVSDLAIVREALAFNPGQGITGYLWRAEDQFFQALHGPEQALRGLLPRIETDRRHHSFEVLMEATTEAATPFDGWSMGYDVVAVQMAGLGILGNGARPDISAPLAAQLWADMAQAARDAAQFGSSFPYARQAGESEATYISRLTRGA</sequence>
<keyword evidence="3" id="KW-1185">Reference proteome</keyword>
<evidence type="ECO:0000259" key="1">
    <source>
        <dbReference type="PROSITE" id="PS50925"/>
    </source>
</evidence>
<dbReference type="SMART" id="SM01034">
    <property type="entry name" value="BLUF"/>
    <property type="match status" value="1"/>
</dbReference>
<proteinExistence type="predicted"/>
<dbReference type="OrthoDB" id="196105at2"/>
<dbReference type="Proteomes" id="UP000248012">
    <property type="component" value="Unassembled WGS sequence"/>
</dbReference>
<feature type="domain" description="BLUF" evidence="1">
    <location>
        <begin position="1"/>
        <end position="93"/>
    </location>
</feature>
<dbReference type="SUPFAM" id="SSF54975">
    <property type="entry name" value="Acylphosphatase/BLUF domain-like"/>
    <property type="match status" value="1"/>
</dbReference>
<dbReference type="AlphaFoldDB" id="A0A2V4NPA5"/>
<dbReference type="EMBL" id="QFVT01000013">
    <property type="protein sequence ID" value="PYC46476.1"/>
    <property type="molecule type" value="Genomic_DNA"/>
</dbReference>
<dbReference type="Gene3D" id="3.30.70.100">
    <property type="match status" value="1"/>
</dbReference>
<dbReference type="PROSITE" id="PS50925">
    <property type="entry name" value="BLUF"/>
    <property type="match status" value="1"/>
</dbReference>
<protein>
    <recommendedName>
        <fullName evidence="1">BLUF domain-containing protein</fullName>
    </recommendedName>
</protein>
<name>A0A2V4NPA5_9RHOB</name>
<reference evidence="2 3" key="1">
    <citation type="submission" date="2018-05" db="EMBL/GenBank/DDBJ databases">
        <title>Oceanovita maritima gen. nov., sp. nov., a marine bacterium in the family Rhodobacteraceae isolated from surface seawater of Lundu port Xiamen, China.</title>
        <authorList>
            <person name="Hetharua B.H."/>
            <person name="Min D."/>
            <person name="Liao H."/>
            <person name="Tian Y."/>
        </authorList>
    </citation>
    <scope>NUCLEOTIDE SEQUENCE [LARGE SCALE GENOMIC DNA]</scope>
    <source>
        <strain evidence="2 3">FSX-11</strain>
    </source>
</reference>
<dbReference type="GO" id="GO:0009882">
    <property type="term" value="F:blue light photoreceptor activity"/>
    <property type="evidence" value="ECO:0007669"/>
    <property type="project" value="InterPro"/>
</dbReference>
<gene>
    <name evidence="2" type="ORF">DI396_15180</name>
</gene>
<comment type="caution">
    <text evidence="2">The sequence shown here is derived from an EMBL/GenBank/DDBJ whole genome shotgun (WGS) entry which is preliminary data.</text>
</comment>
<dbReference type="Pfam" id="PF04940">
    <property type="entry name" value="BLUF"/>
    <property type="match status" value="1"/>
</dbReference>
<evidence type="ECO:0000313" key="2">
    <source>
        <dbReference type="EMBL" id="PYC46476.1"/>
    </source>
</evidence>
<dbReference type="InterPro" id="IPR007024">
    <property type="entry name" value="BLUF_domain"/>
</dbReference>
<organism evidence="2 3">
    <name type="scientific">Litorivita pollutaquae</name>
    <dbReference type="NCBI Taxonomy" id="2200892"/>
    <lineage>
        <taxon>Bacteria</taxon>
        <taxon>Pseudomonadati</taxon>
        <taxon>Pseudomonadota</taxon>
        <taxon>Alphaproteobacteria</taxon>
        <taxon>Rhodobacterales</taxon>
        <taxon>Paracoccaceae</taxon>
        <taxon>Litorivita</taxon>
    </lineage>
</organism>
<dbReference type="GO" id="GO:0071949">
    <property type="term" value="F:FAD binding"/>
    <property type="evidence" value="ECO:0007669"/>
    <property type="project" value="InterPro"/>
</dbReference>